<keyword evidence="3" id="KW-1185">Reference proteome</keyword>
<sequence length="874" mass="98142">MSDSHILVAGDTPVDLLVYPSLDADQTYQGQPKFCVHRCNGGATLIAELLDASKNEHKQQVHEPAFEVPRETLVEQSASFITELEVFGKAAKPPYSFKVKRRQQLITKPVWYPPRTPIKKHDKASVLIFQDAEFGFKKPNDAVDFFRQSRPGTIIYHMARPLGTGEIWDVVRHGPIAMDGSQDPMKLIVVVSSDDLRAEGIELSYGLSWEKTCEDFVEKLGSNGKLDTLATCANLLVLFGCDGVIWHRGREMHEPVLFFDPLSVEGRFTRRNIGPVPGITEAFIGGLATKVAQLPPRAAELHKSIEFGFIAARRLAKLGFRNHELHDWPRYPFSDIMQKAEHPEEAPNTLDIPSESISAGDKRHWSILHHNIGDPVQVACHIVMKGTYSTANWIPIASFGDLVVLDRSEIEGFRTMFNAIHEYLSAPQTKPLNIAVFGSKGSGKSFAAGQVAGAAAAAAAATTTSPLKIQHIRIDLSQFTSLENLSAAFNKVRECNLSGTLPLVSIKAFDTEYAGSPLGWLAHLLPAMHGGQILDRGEMQHIGPAILLLGSSFTNSLGHFEAFSEKQGNEKDVLRAQEFLSCLHAFVDVIGLDQVDFSDVWYPVRRAVVLRALLEDREPKLKRGEGISIDQSVLDGLLMIPKYRHGLRSLKAIIAMSKVTGKHHFERAALPPEAQLALHFDYPTFMECSRYNTLSDELREILAEALHNVYIETRKAMAKTDNEKEDLLKDLSLAPWPSIKEDLRESSRAHAIDIPRKLRMISCFLSEKLEKRNPVKNFTDVELRFLAEQEHERWNAERLQQQWHLGQRNGEKRTSPFLKPWRDLEPEWQNVDREMVKSYVSILPENYGIYRIGKVEKTDLRDVTVGFKRAVTAP</sequence>
<evidence type="ECO:0000313" key="3">
    <source>
        <dbReference type="Proteomes" id="UP000235672"/>
    </source>
</evidence>
<reference evidence="2 3" key="1">
    <citation type="submission" date="2016-05" db="EMBL/GenBank/DDBJ databases">
        <title>A degradative enzymes factory behind the ericoid mycorrhizal symbiosis.</title>
        <authorList>
            <consortium name="DOE Joint Genome Institute"/>
            <person name="Martino E."/>
            <person name="Morin E."/>
            <person name="Grelet G."/>
            <person name="Kuo A."/>
            <person name="Kohler A."/>
            <person name="Daghino S."/>
            <person name="Barry K."/>
            <person name="Choi C."/>
            <person name="Cichocki N."/>
            <person name="Clum A."/>
            <person name="Copeland A."/>
            <person name="Hainaut M."/>
            <person name="Haridas S."/>
            <person name="Labutti K."/>
            <person name="Lindquist E."/>
            <person name="Lipzen A."/>
            <person name="Khouja H.-R."/>
            <person name="Murat C."/>
            <person name="Ohm R."/>
            <person name="Olson A."/>
            <person name="Spatafora J."/>
            <person name="Veneault-Fourrey C."/>
            <person name="Henrissat B."/>
            <person name="Grigoriev I."/>
            <person name="Martin F."/>
            <person name="Perotto S."/>
        </authorList>
    </citation>
    <scope>NUCLEOTIDE SEQUENCE [LARGE SCALE GENOMIC DNA]</scope>
    <source>
        <strain evidence="2 3">UAMH 7357</strain>
    </source>
</reference>
<dbReference type="OrthoDB" id="5305673at2759"/>
<dbReference type="Proteomes" id="UP000235672">
    <property type="component" value="Unassembled WGS sequence"/>
</dbReference>
<evidence type="ECO:0000313" key="2">
    <source>
        <dbReference type="EMBL" id="PMD27017.1"/>
    </source>
</evidence>
<proteinExistence type="predicted"/>
<accession>A0A2J6QL66</accession>
<protein>
    <recommendedName>
        <fullName evidence="1">Ryanodine receptor Ryr domain-containing protein</fullName>
    </recommendedName>
</protein>
<feature type="domain" description="Ryanodine receptor Ryr" evidence="1">
    <location>
        <begin position="786"/>
        <end position="843"/>
    </location>
</feature>
<evidence type="ECO:0000259" key="1">
    <source>
        <dbReference type="Pfam" id="PF02026"/>
    </source>
</evidence>
<name>A0A2J6QL66_9HELO</name>
<dbReference type="AlphaFoldDB" id="A0A2J6QL66"/>
<dbReference type="STRING" id="1745343.A0A2J6QL66"/>
<dbReference type="Gene3D" id="6.20.350.10">
    <property type="match status" value="1"/>
</dbReference>
<dbReference type="Pfam" id="PF02026">
    <property type="entry name" value="RyR"/>
    <property type="match status" value="1"/>
</dbReference>
<dbReference type="InterPro" id="IPR003032">
    <property type="entry name" value="Ryanodine_rcpt"/>
</dbReference>
<gene>
    <name evidence="2" type="ORF">NA56DRAFT_640810</name>
</gene>
<organism evidence="2 3">
    <name type="scientific">Hyaloscypha hepaticicola</name>
    <dbReference type="NCBI Taxonomy" id="2082293"/>
    <lineage>
        <taxon>Eukaryota</taxon>
        <taxon>Fungi</taxon>
        <taxon>Dikarya</taxon>
        <taxon>Ascomycota</taxon>
        <taxon>Pezizomycotina</taxon>
        <taxon>Leotiomycetes</taxon>
        <taxon>Helotiales</taxon>
        <taxon>Hyaloscyphaceae</taxon>
        <taxon>Hyaloscypha</taxon>
    </lineage>
</organism>
<dbReference type="EMBL" id="KZ613466">
    <property type="protein sequence ID" value="PMD27017.1"/>
    <property type="molecule type" value="Genomic_DNA"/>
</dbReference>